<evidence type="ECO:0000256" key="1">
    <source>
        <dbReference type="ARBA" id="ARBA00006484"/>
    </source>
</evidence>
<dbReference type="RefSeq" id="WP_237827040.1">
    <property type="nucleotide sequence ID" value="NZ_JAKLTQ010000030.1"/>
</dbReference>
<comment type="similarity">
    <text evidence="1">Belongs to the short-chain dehydrogenases/reductases (SDR) family.</text>
</comment>
<proteinExistence type="inferred from homology"/>
<dbReference type="InterPro" id="IPR036291">
    <property type="entry name" value="NAD(P)-bd_dom_sf"/>
</dbReference>
<dbReference type="Pfam" id="PF13561">
    <property type="entry name" value="adh_short_C2"/>
    <property type="match status" value="1"/>
</dbReference>
<organism evidence="3 4">
    <name type="scientific">Arthrobacter hankyongi</name>
    <dbReference type="NCBI Taxonomy" id="2904801"/>
    <lineage>
        <taxon>Bacteria</taxon>
        <taxon>Bacillati</taxon>
        <taxon>Actinomycetota</taxon>
        <taxon>Actinomycetes</taxon>
        <taxon>Micrococcales</taxon>
        <taxon>Micrococcaceae</taxon>
        <taxon>Arthrobacter</taxon>
    </lineage>
</organism>
<dbReference type="PANTHER" id="PTHR24321:SF8">
    <property type="entry name" value="ESTRADIOL 17-BETA-DEHYDROGENASE 8-RELATED"/>
    <property type="match status" value="1"/>
</dbReference>
<evidence type="ECO:0000313" key="4">
    <source>
        <dbReference type="Proteomes" id="UP001165368"/>
    </source>
</evidence>
<dbReference type="EC" id="1.1.1.47" evidence="3"/>
<dbReference type="PANTHER" id="PTHR24321">
    <property type="entry name" value="DEHYDROGENASES, SHORT CHAIN"/>
    <property type="match status" value="1"/>
</dbReference>
<comment type="caution">
    <text evidence="3">The sequence shown here is derived from an EMBL/GenBank/DDBJ whole genome shotgun (WGS) entry which is preliminary data.</text>
</comment>
<reference evidence="3" key="1">
    <citation type="submission" date="2022-01" db="EMBL/GenBank/DDBJ databases">
        <authorList>
            <person name="Jo J.-H."/>
            <person name="Im W.-T."/>
        </authorList>
    </citation>
    <scope>NUCLEOTIDE SEQUENCE</scope>
    <source>
        <strain evidence="3">I2-34</strain>
    </source>
</reference>
<dbReference type="PRINTS" id="PR00080">
    <property type="entry name" value="SDRFAMILY"/>
</dbReference>
<dbReference type="InterPro" id="IPR002347">
    <property type="entry name" value="SDR_fam"/>
</dbReference>
<dbReference type="Proteomes" id="UP001165368">
    <property type="component" value="Unassembled WGS sequence"/>
</dbReference>
<evidence type="ECO:0000313" key="3">
    <source>
        <dbReference type="EMBL" id="MCG2624728.1"/>
    </source>
</evidence>
<name>A0ABS9LDG2_9MICC</name>
<dbReference type="EMBL" id="JAKLTQ010000030">
    <property type="protein sequence ID" value="MCG2624728.1"/>
    <property type="molecule type" value="Genomic_DNA"/>
</dbReference>
<evidence type="ECO:0000256" key="2">
    <source>
        <dbReference type="ARBA" id="ARBA00023002"/>
    </source>
</evidence>
<accession>A0ABS9LDG2</accession>
<dbReference type="NCBIfam" id="NF005559">
    <property type="entry name" value="PRK07231.1"/>
    <property type="match status" value="1"/>
</dbReference>
<sequence length="249" mass="25813">MGRLTNKVAIITGAAVGMGAEHARLFVEEGAKVVITDLNETDGAVLAKELGENALFVKHDVSDADSWADVVAAAVEKFGPVTVLVNNAGLSGPEAFTADLDLETFNKVVAVDQTGVFLGMRAVLPGMVEAGGGSIVNISSAAAMAHLAGSPSVAYTGAKAAVRGMTKATAIEYGPHNVRVNSVHPGAILTPMAKNLMDPETIEAFAQTLPIRRFADPREVSYTVLFLASDEASYMTGSELVVDGGRLAE</sequence>
<dbReference type="PROSITE" id="PS00061">
    <property type="entry name" value="ADH_SHORT"/>
    <property type="match status" value="1"/>
</dbReference>
<dbReference type="SUPFAM" id="SSF51735">
    <property type="entry name" value="NAD(P)-binding Rossmann-fold domains"/>
    <property type="match status" value="1"/>
</dbReference>
<keyword evidence="2 3" id="KW-0560">Oxidoreductase</keyword>
<dbReference type="Gene3D" id="3.40.50.720">
    <property type="entry name" value="NAD(P)-binding Rossmann-like Domain"/>
    <property type="match status" value="1"/>
</dbReference>
<protein>
    <submittedName>
        <fullName evidence="3">Glucose 1-dehydrogenase</fullName>
        <ecNumber evidence="3">1.1.1.47</ecNumber>
    </submittedName>
</protein>
<gene>
    <name evidence="3" type="ORF">LVY72_22840</name>
</gene>
<dbReference type="InterPro" id="IPR020904">
    <property type="entry name" value="Sc_DH/Rdtase_CS"/>
</dbReference>
<dbReference type="GO" id="GO:0047936">
    <property type="term" value="F:glucose 1-dehydrogenase [NAD(P)+] activity"/>
    <property type="evidence" value="ECO:0007669"/>
    <property type="project" value="UniProtKB-EC"/>
</dbReference>
<dbReference type="PRINTS" id="PR00081">
    <property type="entry name" value="GDHRDH"/>
</dbReference>
<keyword evidence="4" id="KW-1185">Reference proteome</keyword>